<keyword evidence="2" id="KW-1185">Reference proteome</keyword>
<gene>
    <name evidence="1" type="ORF">LTS18_006428</name>
</gene>
<evidence type="ECO:0000313" key="2">
    <source>
        <dbReference type="Proteomes" id="UP001186974"/>
    </source>
</evidence>
<proteinExistence type="predicted"/>
<sequence>MDNMSGTLQQLQMHMFEDSGIEGVDILTWPPHSPVWPPAQQGVRATASIDVSHPSTFTLSRGIVQIEVHDNVGVVDSEESNSHFFGPDNGEDWFYFEDDTTSSSGSKQCAGKSAASSPIRLYTVTGAESTLIEFKHFKTPQHKVLHKGACNFAGLVDEKPSKRGSGFTRAGHRQALVQQE</sequence>
<comment type="caution">
    <text evidence="1">The sequence shown here is derived from an EMBL/GenBank/DDBJ whole genome shotgun (WGS) entry which is preliminary data.</text>
</comment>
<dbReference type="Proteomes" id="UP001186974">
    <property type="component" value="Unassembled WGS sequence"/>
</dbReference>
<reference evidence="1" key="1">
    <citation type="submission" date="2024-09" db="EMBL/GenBank/DDBJ databases">
        <title>Black Yeasts Isolated from many extreme environments.</title>
        <authorList>
            <person name="Coleine C."/>
            <person name="Stajich J.E."/>
            <person name="Selbmann L."/>
        </authorList>
    </citation>
    <scope>NUCLEOTIDE SEQUENCE</scope>
    <source>
        <strain evidence="1">CCFEE 5737</strain>
    </source>
</reference>
<accession>A0ACC3DAS6</accession>
<name>A0ACC3DAS6_9PEZI</name>
<evidence type="ECO:0000313" key="1">
    <source>
        <dbReference type="EMBL" id="KAK3064528.1"/>
    </source>
</evidence>
<dbReference type="EMBL" id="JAWDJW010006489">
    <property type="protein sequence ID" value="KAK3064528.1"/>
    <property type="molecule type" value="Genomic_DNA"/>
</dbReference>
<protein>
    <submittedName>
        <fullName evidence="1">Uncharacterized protein</fullName>
    </submittedName>
</protein>
<organism evidence="1 2">
    <name type="scientific">Coniosporium uncinatum</name>
    <dbReference type="NCBI Taxonomy" id="93489"/>
    <lineage>
        <taxon>Eukaryota</taxon>
        <taxon>Fungi</taxon>
        <taxon>Dikarya</taxon>
        <taxon>Ascomycota</taxon>
        <taxon>Pezizomycotina</taxon>
        <taxon>Dothideomycetes</taxon>
        <taxon>Dothideomycetes incertae sedis</taxon>
        <taxon>Coniosporium</taxon>
    </lineage>
</organism>